<sequence length="147" mass="16416">MALSPSQWSRNVAYIPPQAVRSCPILSVPAVGLQARLQVIIDYIKVTIRPPSLNDPEGDFHPSAILLHILLLSDPSAMVGVIDDSVRIPHLNKRLFTHTEFVGFIQRVFDACDIVNTDDLVTLVPKNPRICYHMFLTIPFNKSSCII</sequence>
<accession>A0A9P5Z882</accession>
<gene>
    <name evidence="1" type="ORF">BDN70DRAFT_552495</name>
</gene>
<proteinExistence type="predicted"/>
<dbReference type="AlphaFoldDB" id="A0A9P5Z882"/>
<protein>
    <submittedName>
        <fullName evidence="1">Uncharacterized protein</fullName>
    </submittedName>
</protein>
<evidence type="ECO:0000313" key="1">
    <source>
        <dbReference type="EMBL" id="KAF9481231.1"/>
    </source>
</evidence>
<reference evidence="1" key="1">
    <citation type="submission" date="2020-11" db="EMBL/GenBank/DDBJ databases">
        <authorList>
            <consortium name="DOE Joint Genome Institute"/>
            <person name="Ahrendt S."/>
            <person name="Riley R."/>
            <person name="Andreopoulos W."/>
            <person name="Labutti K."/>
            <person name="Pangilinan J."/>
            <person name="Ruiz-Duenas F.J."/>
            <person name="Barrasa J.M."/>
            <person name="Sanchez-Garcia M."/>
            <person name="Camarero S."/>
            <person name="Miyauchi S."/>
            <person name="Serrano A."/>
            <person name="Linde D."/>
            <person name="Babiker R."/>
            <person name="Drula E."/>
            <person name="Ayuso-Fernandez I."/>
            <person name="Pacheco R."/>
            <person name="Padilla G."/>
            <person name="Ferreira P."/>
            <person name="Barriuso J."/>
            <person name="Kellner H."/>
            <person name="Castanera R."/>
            <person name="Alfaro M."/>
            <person name="Ramirez L."/>
            <person name="Pisabarro A.G."/>
            <person name="Kuo A."/>
            <person name="Tritt A."/>
            <person name="Lipzen A."/>
            <person name="He G."/>
            <person name="Yan M."/>
            <person name="Ng V."/>
            <person name="Cullen D."/>
            <person name="Martin F."/>
            <person name="Rosso M.-N."/>
            <person name="Henrissat B."/>
            <person name="Hibbett D."/>
            <person name="Martinez A.T."/>
            <person name="Grigoriev I.V."/>
        </authorList>
    </citation>
    <scope>NUCLEOTIDE SEQUENCE</scope>
    <source>
        <strain evidence="1">CIRM-BRFM 674</strain>
    </source>
</reference>
<comment type="caution">
    <text evidence="1">The sequence shown here is derived from an EMBL/GenBank/DDBJ whole genome shotgun (WGS) entry which is preliminary data.</text>
</comment>
<organism evidence="1 2">
    <name type="scientific">Pholiota conissans</name>
    <dbReference type="NCBI Taxonomy" id="109636"/>
    <lineage>
        <taxon>Eukaryota</taxon>
        <taxon>Fungi</taxon>
        <taxon>Dikarya</taxon>
        <taxon>Basidiomycota</taxon>
        <taxon>Agaricomycotina</taxon>
        <taxon>Agaricomycetes</taxon>
        <taxon>Agaricomycetidae</taxon>
        <taxon>Agaricales</taxon>
        <taxon>Agaricineae</taxon>
        <taxon>Strophariaceae</taxon>
        <taxon>Pholiota</taxon>
    </lineage>
</organism>
<evidence type="ECO:0000313" key="2">
    <source>
        <dbReference type="Proteomes" id="UP000807469"/>
    </source>
</evidence>
<keyword evidence="2" id="KW-1185">Reference proteome</keyword>
<dbReference type="Proteomes" id="UP000807469">
    <property type="component" value="Unassembled WGS sequence"/>
</dbReference>
<dbReference type="EMBL" id="MU155181">
    <property type="protein sequence ID" value="KAF9481231.1"/>
    <property type="molecule type" value="Genomic_DNA"/>
</dbReference>
<dbReference type="OrthoDB" id="3222453at2759"/>
<name>A0A9P5Z882_9AGAR</name>